<dbReference type="SMART" id="SM00729">
    <property type="entry name" value="Elp3"/>
    <property type="match status" value="1"/>
</dbReference>
<accession>A0A239EYB5</accession>
<dbReference type="PROSITE" id="PS51918">
    <property type="entry name" value="RADICAL_SAM"/>
    <property type="match status" value="1"/>
</dbReference>
<keyword evidence="2" id="KW-0004">4Fe-4S</keyword>
<dbReference type="InterPro" id="IPR034391">
    <property type="entry name" value="AdoMet-like_SPASM_containing"/>
</dbReference>
<keyword evidence="3" id="KW-0949">S-adenosyl-L-methionine</keyword>
<evidence type="ECO:0000256" key="2">
    <source>
        <dbReference type="ARBA" id="ARBA00022485"/>
    </source>
</evidence>
<evidence type="ECO:0000256" key="3">
    <source>
        <dbReference type="ARBA" id="ARBA00022691"/>
    </source>
</evidence>
<dbReference type="SFLD" id="SFLDS00029">
    <property type="entry name" value="Radical_SAM"/>
    <property type="match status" value="1"/>
</dbReference>
<evidence type="ECO:0000256" key="4">
    <source>
        <dbReference type="ARBA" id="ARBA00022723"/>
    </source>
</evidence>
<dbReference type="SFLD" id="SFLDG01067">
    <property type="entry name" value="SPASM/twitch_domain_containing"/>
    <property type="match status" value="1"/>
</dbReference>
<keyword evidence="5" id="KW-0408">Iron</keyword>
<evidence type="ECO:0000256" key="6">
    <source>
        <dbReference type="ARBA" id="ARBA00023014"/>
    </source>
</evidence>
<dbReference type="EMBL" id="FZPD01000001">
    <property type="protein sequence ID" value="SNS48892.1"/>
    <property type="molecule type" value="Genomic_DNA"/>
</dbReference>
<dbReference type="CDD" id="cd01335">
    <property type="entry name" value="Radical_SAM"/>
    <property type="match status" value="1"/>
</dbReference>
<protein>
    <submittedName>
        <fullName evidence="8">Radical SAM additional 4Fe4S-binding SPASM domain-containing protein</fullName>
    </submittedName>
</protein>
<proteinExistence type="predicted"/>
<dbReference type="PANTHER" id="PTHR11228">
    <property type="entry name" value="RADICAL SAM DOMAIN PROTEIN"/>
    <property type="match status" value="1"/>
</dbReference>
<dbReference type="InterPro" id="IPR007197">
    <property type="entry name" value="rSAM"/>
</dbReference>
<keyword evidence="9" id="KW-1185">Reference proteome</keyword>
<dbReference type="SFLD" id="SFLDG01387">
    <property type="entry name" value="BtrN-like_SPASM_domain_contain"/>
    <property type="match status" value="1"/>
</dbReference>
<dbReference type="PANTHER" id="PTHR11228:SF7">
    <property type="entry name" value="PQQA PEPTIDE CYCLASE"/>
    <property type="match status" value="1"/>
</dbReference>
<organism evidence="8 9">
    <name type="scientific">Ekhidna lutea</name>
    <dbReference type="NCBI Taxonomy" id="447679"/>
    <lineage>
        <taxon>Bacteria</taxon>
        <taxon>Pseudomonadati</taxon>
        <taxon>Bacteroidota</taxon>
        <taxon>Cytophagia</taxon>
        <taxon>Cytophagales</taxon>
        <taxon>Reichenbachiellaceae</taxon>
        <taxon>Ekhidna</taxon>
    </lineage>
</organism>
<dbReference type="AlphaFoldDB" id="A0A239EYB5"/>
<dbReference type="Pfam" id="PF13186">
    <property type="entry name" value="SPASM"/>
    <property type="match status" value="1"/>
</dbReference>
<evidence type="ECO:0000313" key="9">
    <source>
        <dbReference type="Proteomes" id="UP000198393"/>
    </source>
</evidence>
<evidence type="ECO:0000313" key="8">
    <source>
        <dbReference type="EMBL" id="SNS48892.1"/>
    </source>
</evidence>
<dbReference type="Gene3D" id="3.20.20.70">
    <property type="entry name" value="Aldolase class I"/>
    <property type="match status" value="1"/>
</dbReference>
<dbReference type="InterPro" id="IPR050377">
    <property type="entry name" value="Radical_SAM_PqqE_MftC-like"/>
</dbReference>
<reference evidence="8 9" key="1">
    <citation type="submission" date="2017-06" db="EMBL/GenBank/DDBJ databases">
        <authorList>
            <person name="Kim H.J."/>
            <person name="Triplett B.A."/>
        </authorList>
    </citation>
    <scope>NUCLEOTIDE SEQUENCE [LARGE SCALE GENOMIC DNA]</scope>
    <source>
        <strain evidence="8 9">DSM 19307</strain>
    </source>
</reference>
<dbReference type="InterPro" id="IPR058240">
    <property type="entry name" value="rSAM_sf"/>
</dbReference>
<comment type="cofactor">
    <cofactor evidence="1">
        <name>[4Fe-4S] cluster</name>
        <dbReference type="ChEBI" id="CHEBI:49883"/>
    </cofactor>
</comment>
<gene>
    <name evidence="8" type="ORF">SAMN05421640_0358</name>
</gene>
<keyword evidence="6" id="KW-0411">Iron-sulfur</keyword>
<evidence type="ECO:0000256" key="1">
    <source>
        <dbReference type="ARBA" id="ARBA00001966"/>
    </source>
</evidence>
<dbReference type="Proteomes" id="UP000198393">
    <property type="component" value="Unassembled WGS sequence"/>
</dbReference>
<dbReference type="GO" id="GO:0051536">
    <property type="term" value="F:iron-sulfur cluster binding"/>
    <property type="evidence" value="ECO:0007669"/>
    <property type="project" value="UniProtKB-KW"/>
</dbReference>
<dbReference type="Pfam" id="PF04055">
    <property type="entry name" value="Radical_SAM"/>
    <property type="match status" value="1"/>
</dbReference>
<dbReference type="RefSeq" id="WP_089355132.1">
    <property type="nucleotide sequence ID" value="NZ_FZPD01000001.1"/>
</dbReference>
<sequence length="340" mass="39220">MLINLHDSISLASKLTPKRISNAWRTWRSYERSLKSGDPVIKGLPISMAIEPTTACNLRCPECPSGLRSFTRPTGKLDTRLFEKIIEDVSDHLLYLTFYFQGEPYLNPQFLEMVEIANQHKIYTTTSTNAHFLDDENAKRTVESGLNRLIISIDGASQETYESYRKEGDLTKVLEGTKNILKWRKKLKSKSPKVVWQFLVVKPNEHEIPKIKRLAKEYGVDKVAFKTAQIYDFQNGNELIPTIDKYSRYRLNNDGSYSIKNSLENKCWKMWQSCVITWDGQVIPCCFDKDASHSMGNVSKKSFEEIWFSSPYQNFRNALLNGRSEIEICKNCTEGLKVWA</sequence>
<feature type="domain" description="Radical SAM core" evidence="7">
    <location>
        <begin position="42"/>
        <end position="264"/>
    </location>
</feature>
<dbReference type="SUPFAM" id="SSF102114">
    <property type="entry name" value="Radical SAM enzymes"/>
    <property type="match status" value="1"/>
</dbReference>
<keyword evidence="4" id="KW-0479">Metal-binding</keyword>
<evidence type="ECO:0000259" key="7">
    <source>
        <dbReference type="PROSITE" id="PS51918"/>
    </source>
</evidence>
<dbReference type="OrthoDB" id="9805809at2"/>
<name>A0A239EYB5_EKHLU</name>
<evidence type="ECO:0000256" key="5">
    <source>
        <dbReference type="ARBA" id="ARBA00023004"/>
    </source>
</evidence>
<dbReference type="InterPro" id="IPR006638">
    <property type="entry name" value="Elp3/MiaA/NifB-like_rSAM"/>
</dbReference>
<dbReference type="GO" id="GO:0046872">
    <property type="term" value="F:metal ion binding"/>
    <property type="evidence" value="ECO:0007669"/>
    <property type="project" value="UniProtKB-KW"/>
</dbReference>
<dbReference type="GO" id="GO:0003824">
    <property type="term" value="F:catalytic activity"/>
    <property type="evidence" value="ECO:0007669"/>
    <property type="project" value="InterPro"/>
</dbReference>
<dbReference type="InterPro" id="IPR023885">
    <property type="entry name" value="4Fe4S-binding_SPASM_dom"/>
</dbReference>
<dbReference type="InterPro" id="IPR013785">
    <property type="entry name" value="Aldolase_TIM"/>
</dbReference>